<dbReference type="HOGENOM" id="CLU_705747_0_0_6"/>
<name>A0A0N1R108_SALSV</name>
<accession>A0A0N1R108</accession>
<organism evidence="2 3">
    <name type="scientific">Salmonella schwarzengrund (strain CVM19633)</name>
    <dbReference type="NCBI Taxonomy" id="439843"/>
    <lineage>
        <taxon>Bacteria</taxon>
        <taxon>Pseudomonadati</taxon>
        <taxon>Pseudomonadota</taxon>
        <taxon>Gammaproteobacteria</taxon>
        <taxon>Enterobacterales</taxon>
        <taxon>Enterobacteriaceae</taxon>
        <taxon>Salmonella</taxon>
    </lineage>
</organism>
<feature type="transmembrane region" description="Helical" evidence="1">
    <location>
        <begin position="295"/>
        <end position="316"/>
    </location>
</feature>
<evidence type="ECO:0000256" key="1">
    <source>
        <dbReference type="SAM" id="Phobius"/>
    </source>
</evidence>
<keyword evidence="1" id="KW-0812">Transmembrane</keyword>
<dbReference type="AlphaFoldDB" id="A0A0N1R108"/>
<keyword evidence="1" id="KW-1133">Transmembrane helix</keyword>
<dbReference type="KEGG" id="sew:SeSA_A2315"/>
<dbReference type="Proteomes" id="UP000001865">
    <property type="component" value="Chromosome"/>
</dbReference>
<proteinExistence type="predicted"/>
<gene>
    <name evidence="2" type="ordered locus">SeSA_A2315</name>
</gene>
<keyword evidence="1" id="KW-0472">Membrane</keyword>
<feature type="transmembrane region" description="Helical" evidence="1">
    <location>
        <begin position="357"/>
        <end position="380"/>
    </location>
</feature>
<feature type="transmembrane region" description="Helical" evidence="1">
    <location>
        <begin position="150"/>
        <end position="181"/>
    </location>
</feature>
<feature type="transmembrane region" description="Helical" evidence="1">
    <location>
        <begin position="47"/>
        <end position="68"/>
    </location>
</feature>
<sequence>MLPHTFMFLIFNIVYMLPVAYVHFFGFSLGGVEEIFNGDPSMLADMMVFYVAVLFFYLAGSALLGFGIKNKNIQWIIAFDLPVIVKILFSLVLFSIVLSKVLLYPEGVYSSYAFDSGAMASRVWNISMGLSELGIIIFTFCLVTKNIKFAVVTFLIVSLNLLHGTRIFTLILLLMIIFYIIFINKRISKLKLFIILSIFFSAIVISFLIIFIIRSNVSIDNINIDLILSPIVYESLFNQISFMRMLDWLHQGAVPFAPQMLFSDSAIFTLPTFLFDEKSSLMYINKFGELSPLGGLSGYASAVIYFSYYYFLWYFILGITSSLLLRFTSSVNFVILSRVIYIYFVCDSLFRFNRDPWFIAIKMFVNNIVFILFVLMIIALKMRMEKRRAIQ</sequence>
<feature type="transmembrane region" description="Helical" evidence="1">
    <location>
        <begin position="253"/>
        <end position="275"/>
    </location>
</feature>
<evidence type="ECO:0000313" key="3">
    <source>
        <dbReference type="Proteomes" id="UP000001865"/>
    </source>
</evidence>
<evidence type="ECO:0000313" key="2">
    <source>
        <dbReference type="EMBL" id="ACF92750.1"/>
    </source>
</evidence>
<feature type="transmembrane region" description="Helical" evidence="1">
    <location>
        <begin position="193"/>
        <end position="213"/>
    </location>
</feature>
<dbReference type="EMBL" id="CP001127">
    <property type="protein sequence ID" value="ACF92750.1"/>
    <property type="molecule type" value="Genomic_DNA"/>
</dbReference>
<feature type="transmembrane region" description="Helical" evidence="1">
    <location>
        <begin position="75"/>
        <end position="103"/>
    </location>
</feature>
<feature type="transmembrane region" description="Helical" evidence="1">
    <location>
        <begin position="7"/>
        <end position="27"/>
    </location>
</feature>
<feature type="transmembrane region" description="Helical" evidence="1">
    <location>
        <begin position="323"/>
        <end position="345"/>
    </location>
</feature>
<reference evidence="2 3" key="1">
    <citation type="journal article" date="2011" name="J. Bacteriol.">
        <title>Comparative genomics of 28 Salmonella enterica isolates: evidence for CRISPR-mediated adaptive sublineage evolution.</title>
        <authorList>
            <person name="Fricke W.F."/>
            <person name="Mammel M.K."/>
            <person name="McDermott P.F."/>
            <person name="Tartera C."/>
            <person name="White D.G."/>
            <person name="Leclerc J.E."/>
            <person name="Ravel J."/>
            <person name="Cebula T.A."/>
        </authorList>
    </citation>
    <scope>NUCLEOTIDE SEQUENCE [LARGE SCALE GENOMIC DNA]</scope>
    <source>
        <strain evidence="2 3">CVM19633</strain>
    </source>
</reference>
<protein>
    <submittedName>
        <fullName evidence="2">Wzy</fullName>
    </submittedName>
</protein>